<evidence type="ECO:0000256" key="8">
    <source>
        <dbReference type="SAM" id="Coils"/>
    </source>
</evidence>
<dbReference type="InterPro" id="IPR028351">
    <property type="entry name" value="CyaE"/>
</dbReference>
<dbReference type="GO" id="GO:0015562">
    <property type="term" value="F:efflux transmembrane transporter activity"/>
    <property type="evidence" value="ECO:0007669"/>
    <property type="project" value="InterPro"/>
</dbReference>
<dbReference type="EMBL" id="QICN01000014">
    <property type="protein sequence ID" value="PXV63965.1"/>
    <property type="molecule type" value="Genomic_DNA"/>
</dbReference>
<gene>
    <name evidence="11" type="ORF">C8D93_11429</name>
</gene>
<evidence type="ECO:0000256" key="2">
    <source>
        <dbReference type="ARBA" id="ARBA00022448"/>
    </source>
</evidence>
<dbReference type="Gene3D" id="1.20.1600.10">
    <property type="entry name" value="Outer membrane efflux proteins (OEP)"/>
    <property type="match status" value="1"/>
</dbReference>
<keyword evidence="12" id="KW-1185">Reference proteome</keyword>
<evidence type="ECO:0000256" key="7">
    <source>
        <dbReference type="PIRNR" id="PIRNR001892"/>
    </source>
</evidence>
<dbReference type="PANTHER" id="PTHR30026">
    <property type="entry name" value="OUTER MEMBRANE PROTEIN TOLC"/>
    <property type="match status" value="1"/>
</dbReference>
<evidence type="ECO:0000313" key="12">
    <source>
        <dbReference type="Proteomes" id="UP000248330"/>
    </source>
</evidence>
<dbReference type="GO" id="GO:0009279">
    <property type="term" value="C:cell outer membrane"/>
    <property type="evidence" value="ECO:0007669"/>
    <property type="project" value="UniProtKB-SubCell"/>
</dbReference>
<comment type="function">
    <text evidence="7">CyaE is necessary for transport of calmodulin-sensitive adenylate cyclase-hemolysin (cyclolysin).</text>
</comment>
<organism evidence="11 12">
    <name type="scientific">Sinimarinibacterium flocculans</name>
    <dbReference type="NCBI Taxonomy" id="985250"/>
    <lineage>
        <taxon>Bacteria</taxon>
        <taxon>Pseudomonadati</taxon>
        <taxon>Pseudomonadota</taxon>
        <taxon>Gammaproteobacteria</taxon>
        <taxon>Nevskiales</taxon>
        <taxon>Nevskiaceae</taxon>
        <taxon>Sinimarinibacterium</taxon>
    </lineage>
</organism>
<evidence type="ECO:0000256" key="5">
    <source>
        <dbReference type="ARBA" id="ARBA00023136"/>
    </source>
</evidence>
<evidence type="ECO:0000256" key="6">
    <source>
        <dbReference type="ARBA" id="ARBA00023237"/>
    </source>
</evidence>
<dbReference type="PANTHER" id="PTHR30026:SF20">
    <property type="entry name" value="OUTER MEMBRANE PROTEIN TOLC"/>
    <property type="match status" value="1"/>
</dbReference>
<dbReference type="RefSeq" id="WP_170124121.1">
    <property type="nucleotide sequence ID" value="NZ_CAKZQT010000026.1"/>
</dbReference>
<keyword evidence="5 7" id="KW-0472">Membrane</keyword>
<keyword evidence="3" id="KW-1134">Transmembrane beta strand</keyword>
<dbReference type="Pfam" id="PF02321">
    <property type="entry name" value="OEP"/>
    <property type="match status" value="2"/>
</dbReference>
<feature type="chain" id="PRO_5016401262" description="Protein CyaE" evidence="10">
    <location>
        <begin position="26"/>
        <end position="446"/>
    </location>
</feature>
<dbReference type="PIRSF" id="PIRSF001892">
    <property type="entry name" value="CyaE"/>
    <property type="match status" value="1"/>
</dbReference>
<dbReference type="NCBIfam" id="TIGR01844">
    <property type="entry name" value="type_I_sec_TolC"/>
    <property type="match status" value="1"/>
</dbReference>
<evidence type="ECO:0000256" key="9">
    <source>
        <dbReference type="SAM" id="MobiDB-lite"/>
    </source>
</evidence>
<dbReference type="GO" id="GO:0015288">
    <property type="term" value="F:porin activity"/>
    <property type="evidence" value="ECO:0007669"/>
    <property type="project" value="TreeGrafter"/>
</dbReference>
<dbReference type="AlphaFoldDB" id="A0A318EA47"/>
<dbReference type="InterPro" id="IPR051906">
    <property type="entry name" value="TolC-like"/>
</dbReference>
<evidence type="ECO:0000256" key="10">
    <source>
        <dbReference type="SAM" id="SignalP"/>
    </source>
</evidence>
<keyword evidence="8" id="KW-0175">Coiled coil</keyword>
<protein>
    <recommendedName>
        <fullName evidence="7">Protein CyaE</fullName>
    </recommendedName>
</protein>
<accession>A0A318EA47</accession>
<feature type="signal peptide" evidence="10">
    <location>
        <begin position="1"/>
        <end position="25"/>
    </location>
</feature>
<evidence type="ECO:0000256" key="1">
    <source>
        <dbReference type="ARBA" id="ARBA00007613"/>
    </source>
</evidence>
<dbReference type="GO" id="GO:0031640">
    <property type="term" value="P:killing of cells of another organism"/>
    <property type="evidence" value="ECO:0007669"/>
    <property type="project" value="UniProtKB-KW"/>
</dbReference>
<comment type="subcellular location">
    <subcellularLocation>
        <location evidence="7">Cell outer membrane</location>
        <topology evidence="7">Peripheral membrane protein</topology>
    </subcellularLocation>
</comment>
<dbReference type="Proteomes" id="UP000248330">
    <property type="component" value="Unassembled WGS sequence"/>
</dbReference>
<keyword evidence="7" id="KW-0204">Cytolysis</keyword>
<evidence type="ECO:0000256" key="3">
    <source>
        <dbReference type="ARBA" id="ARBA00022452"/>
    </source>
</evidence>
<name>A0A318EA47_9GAMM</name>
<dbReference type="InterPro" id="IPR003423">
    <property type="entry name" value="OMP_efflux"/>
</dbReference>
<comment type="caution">
    <text evidence="11">The sequence shown here is derived from an EMBL/GenBank/DDBJ whole genome shotgun (WGS) entry which is preliminary data.</text>
</comment>
<reference evidence="11 12" key="1">
    <citation type="submission" date="2018-04" db="EMBL/GenBank/DDBJ databases">
        <title>Genomic Encyclopedia of Type Strains, Phase IV (KMG-IV): sequencing the most valuable type-strain genomes for metagenomic binning, comparative biology and taxonomic classification.</title>
        <authorList>
            <person name="Goeker M."/>
        </authorList>
    </citation>
    <scope>NUCLEOTIDE SEQUENCE [LARGE SCALE GENOMIC DNA]</scope>
    <source>
        <strain evidence="11 12">DSM 104150</strain>
    </source>
</reference>
<sequence>MRLPTRLLTALLALPGLVLLEPAHANDLMRVYDLAVDNDATYRAAQFARDAAIEARPQARSALLPQINGSYGYSESREEGTEAFQGTPEQPIDRDSTNRGLTVTLNQTVFDWAAFQRLRQAGEQVALANTTLRNAEQQLVLRTAEAYFAVLSATDTLRSSQAEQQAVERQLEQAQKRFEVGLSAITDVQEAQARYDLTVANVIQAEQVLAQAREALTEITGRPTQDIATLREEFPLPSPDPANVGDWVANAKQSNLDVLAARHNAEIAARGVGVARSGHLPTLGAQAQYQDATSDGSRFSGEAETETVSLQLTVPIFAGGATRSGVRQAIATREQRHAELDAQERLVERNTRDAYQGVVTGAARVKAFRQAVVSSRTALDASETGLEVGTRTAVDVLNAQQQLYAAERDYLQSRYDYLLSVLRLKAAAGRLTAVDLQEIDALLIES</sequence>
<feature type="coiled-coil region" evidence="8">
    <location>
        <begin position="118"/>
        <end position="177"/>
    </location>
</feature>
<keyword evidence="10" id="KW-0732">Signal</keyword>
<dbReference type="GO" id="GO:1990281">
    <property type="term" value="C:efflux pump complex"/>
    <property type="evidence" value="ECO:0007669"/>
    <property type="project" value="TreeGrafter"/>
</dbReference>
<proteinExistence type="inferred from homology"/>
<feature type="region of interest" description="Disordered" evidence="9">
    <location>
        <begin position="72"/>
        <end position="97"/>
    </location>
</feature>
<evidence type="ECO:0000256" key="4">
    <source>
        <dbReference type="ARBA" id="ARBA00022692"/>
    </source>
</evidence>
<keyword evidence="2 7" id="KW-0813">Transport</keyword>
<keyword evidence="6 7" id="KW-0998">Cell outer membrane</keyword>
<evidence type="ECO:0000313" key="11">
    <source>
        <dbReference type="EMBL" id="PXV63965.1"/>
    </source>
</evidence>
<keyword evidence="7" id="KW-0354">Hemolysis</keyword>
<comment type="similarity">
    <text evidence="1 7">Belongs to the outer membrane factor (OMF) (TC 1.B.17) family.</text>
</comment>
<dbReference type="SUPFAM" id="SSF56954">
    <property type="entry name" value="Outer membrane efflux proteins (OEP)"/>
    <property type="match status" value="1"/>
</dbReference>
<dbReference type="InterPro" id="IPR010130">
    <property type="entry name" value="T1SS_OMP_TolC"/>
</dbReference>
<keyword evidence="4" id="KW-0812">Transmembrane</keyword>